<evidence type="ECO:0008006" key="4">
    <source>
        <dbReference type="Google" id="ProtNLM"/>
    </source>
</evidence>
<accession>A0A4P9XNG8</accession>
<dbReference type="InterPro" id="IPR007822">
    <property type="entry name" value="LANC-like"/>
</dbReference>
<dbReference type="CDD" id="cd04794">
    <property type="entry name" value="euk_LANCL"/>
    <property type="match status" value="1"/>
</dbReference>
<keyword evidence="1" id="KW-0479">Metal-binding</keyword>
<dbReference type="GO" id="GO:0005886">
    <property type="term" value="C:plasma membrane"/>
    <property type="evidence" value="ECO:0007669"/>
    <property type="project" value="TreeGrafter"/>
</dbReference>
<dbReference type="SUPFAM" id="SSF158745">
    <property type="entry name" value="LanC-like"/>
    <property type="match status" value="1"/>
</dbReference>
<feature type="binding site" evidence="1">
    <location>
        <position position="357"/>
    </location>
    <ligand>
        <name>Zn(2+)</name>
        <dbReference type="ChEBI" id="CHEBI:29105"/>
    </ligand>
</feature>
<proteinExistence type="predicted"/>
<dbReference type="GO" id="GO:0005975">
    <property type="term" value="P:carbohydrate metabolic process"/>
    <property type="evidence" value="ECO:0007669"/>
    <property type="project" value="InterPro"/>
</dbReference>
<feature type="binding site" evidence="1">
    <location>
        <position position="310"/>
    </location>
    <ligand>
        <name>Zn(2+)</name>
        <dbReference type="ChEBI" id="CHEBI:29105"/>
    </ligand>
</feature>
<evidence type="ECO:0000256" key="1">
    <source>
        <dbReference type="PIRSR" id="PIRSR607822-1"/>
    </source>
</evidence>
<dbReference type="OrthoDB" id="10257263at2759"/>
<keyword evidence="1" id="KW-0862">Zinc</keyword>
<dbReference type="InterPro" id="IPR012341">
    <property type="entry name" value="6hp_glycosidase-like_sf"/>
</dbReference>
<dbReference type="PANTHER" id="PTHR12736">
    <property type="entry name" value="LANC-LIKE PROTEIN"/>
    <property type="match status" value="1"/>
</dbReference>
<sequence>MADSIPEDPPIPQHIQKDREGFYKLCERLLHEVPPSSTQDQTGLAGYALLFLRIHEWDVGDAFSTSLTAWDSAIALAGEYIDAAVAVTDAHRQRQHAHGHIRSAESQCGFLCTDVGMHAVAFAIYRQLDRERDAADHLRKVLDAATISEQASMSSELLYGRAGYLYALQFVRTHLADADEERRAEIDRIAARTYALIIEDGQRTSRQWGLDHRTPLLWQWHGKAYLGAAHGTAGILTILMRWPELAKRYAPMLQVATDFVLFAIETWTFSVAGASEGVRNWPSSIRPVVSEQGDSPLERAYGRTNLFQFCHGAPGIGLCALQAHATFGNRRYFDVAVRAADATWVAGIGQKGVGLCHGVAGNAYLQLLLLRHTEMTVYADRVRALTLVCRLWESYTRNGTFRLPDHPWSLWEGLAGAVWLLADHLSYEVCVAMRDSDDAAASNSDTFGPRGFPCLSDI</sequence>
<dbReference type="GO" id="GO:0031179">
    <property type="term" value="P:peptide modification"/>
    <property type="evidence" value="ECO:0007669"/>
    <property type="project" value="InterPro"/>
</dbReference>
<dbReference type="Pfam" id="PF05147">
    <property type="entry name" value="LANC_like"/>
    <property type="match status" value="1"/>
</dbReference>
<feature type="binding site" evidence="1">
    <location>
        <position position="356"/>
    </location>
    <ligand>
        <name>Zn(2+)</name>
        <dbReference type="ChEBI" id="CHEBI:29105"/>
    </ligand>
</feature>
<gene>
    <name evidence="2" type="ORF">THASP1DRAFT_30703</name>
</gene>
<organism evidence="2 3">
    <name type="scientific">Thamnocephalis sphaerospora</name>
    <dbReference type="NCBI Taxonomy" id="78915"/>
    <lineage>
        <taxon>Eukaryota</taxon>
        <taxon>Fungi</taxon>
        <taxon>Fungi incertae sedis</taxon>
        <taxon>Zoopagomycota</taxon>
        <taxon>Zoopagomycotina</taxon>
        <taxon>Zoopagomycetes</taxon>
        <taxon>Zoopagales</taxon>
        <taxon>Sigmoideomycetaceae</taxon>
        <taxon>Thamnocephalis</taxon>
    </lineage>
</organism>
<evidence type="ECO:0000313" key="2">
    <source>
        <dbReference type="EMBL" id="RKP07486.1"/>
    </source>
</evidence>
<dbReference type="EMBL" id="KZ992713">
    <property type="protein sequence ID" value="RKP07486.1"/>
    <property type="molecule type" value="Genomic_DNA"/>
</dbReference>
<dbReference type="Gene3D" id="1.50.10.10">
    <property type="match status" value="1"/>
</dbReference>
<evidence type="ECO:0000313" key="3">
    <source>
        <dbReference type="Proteomes" id="UP000271241"/>
    </source>
</evidence>
<dbReference type="PANTHER" id="PTHR12736:SF7">
    <property type="entry name" value="LANC-LIKE PROTEIN 3"/>
    <property type="match status" value="1"/>
</dbReference>
<dbReference type="SMART" id="SM01260">
    <property type="entry name" value="LANC_like"/>
    <property type="match status" value="1"/>
</dbReference>
<dbReference type="Proteomes" id="UP000271241">
    <property type="component" value="Unassembled WGS sequence"/>
</dbReference>
<name>A0A4P9XNG8_9FUNG</name>
<dbReference type="GO" id="GO:0046872">
    <property type="term" value="F:metal ion binding"/>
    <property type="evidence" value="ECO:0007669"/>
    <property type="project" value="UniProtKB-KW"/>
</dbReference>
<reference evidence="3" key="1">
    <citation type="journal article" date="2018" name="Nat. Microbiol.">
        <title>Leveraging single-cell genomics to expand the fungal tree of life.</title>
        <authorList>
            <person name="Ahrendt S.R."/>
            <person name="Quandt C.A."/>
            <person name="Ciobanu D."/>
            <person name="Clum A."/>
            <person name="Salamov A."/>
            <person name="Andreopoulos B."/>
            <person name="Cheng J.F."/>
            <person name="Woyke T."/>
            <person name="Pelin A."/>
            <person name="Henrissat B."/>
            <person name="Reynolds N.K."/>
            <person name="Benny G.L."/>
            <person name="Smith M.E."/>
            <person name="James T.Y."/>
            <person name="Grigoriev I.V."/>
        </authorList>
    </citation>
    <scope>NUCLEOTIDE SEQUENCE [LARGE SCALE GENOMIC DNA]</scope>
    <source>
        <strain evidence="3">RSA 1356</strain>
    </source>
</reference>
<dbReference type="AlphaFoldDB" id="A0A4P9XNG8"/>
<dbReference type="PRINTS" id="PR01950">
    <property type="entry name" value="LANCSUPER"/>
</dbReference>
<protein>
    <recommendedName>
        <fullName evidence="4">Lanthionine synthetase C-like protein</fullName>
    </recommendedName>
</protein>
<keyword evidence="3" id="KW-1185">Reference proteome</keyword>